<organism evidence="2 3">
    <name type="scientific">Dipteronia sinensis</name>
    <dbReference type="NCBI Taxonomy" id="43782"/>
    <lineage>
        <taxon>Eukaryota</taxon>
        <taxon>Viridiplantae</taxon>
        <taxon>Streptophyta</taxon>
        <taxon>Embryophyta</taxon>
        <taxon>Tracheophyta</taxon>
        <taxon>Spermatophyta</taxon>
        <taxon>Magnoliopsida</taxon>
        <taxon>eudicotyledons</taxon>
        <taxon>Gunneridae</taxon>
        <taxon>Pentapetalae</taxon>
        <taxon>rosids</taxon>
        <taxon>malvids</taxon>
        <taxon>Sapindales</taxon>
        <taxon>Sapindaceae</taxon>
        <taxon>Hippocastanoideae</taxon>
        <taxon>Acereae</taxon>
        <taxon>Dipteronia</taxon>
    </lineage>
</organism>
<name>A0AAE0A142_9ROSI</name>
<feature type="transmembrane region" description="Helical" evidence="1">
    <location>
        <begin position="81"/>
        <end position="101"/>
    </location>
</feature>
<dbReference type="EMBL" id="JANJYJ010000007">
    <property type="protein sequence ID" value="KAK3198678.1"/>
    <property type="molecule type" value="Genomic_DNA"/>
</dbReference>
<keyword evidence="1" id="KW-1133">Transmembrane helix</keyword>
<evidence type="ECO:0000256" key="1">
    <source>
        <dbReference type="SAM" id="Phobius"/>
    </source>
</evidence>
<accession>A0AAE0A142</accession>
<gene>
    <name evidence="2" type="ORF">Dsin_022093</name>
</gene>
<dbReference type="AlphaFoldDB" id="A0AAE0A142"/>
<proteinExistence type="predicted"/>
<comment type="caution">
    <text evidence="2">The sequence shown here is derived from an EMBL/GenBank/DDBJ whole genome shotgun (WGS) entry which is preliminary data.</text>
</comment>
<evidence type="ECO:0000313" key="2">
    <source>
        <dbReference type="EMBL" id="KAK3198678.1"/>
    </source>
</evidence>
<reference evidence="2" key="1">
    <citation type="journal article" date="2023" name="Plant J.">
        <title>Genome sequences and population genomics provide insights into the demographic history, inbreeding, and mutation load of two 'living fossil' tree species of Dipteronia.</title>
        <authorList>
            <person name="Feng Y."/>
            <person name="Comes H.P."/>
            <person name="Chen J."/>
            <person name="Zhu S."/>
            <person name="Lu R."/>
            <person name="Zhang X."/>
            <person name="Li P."/>
            <person name="Qiu J."/>
            <person name="Olsen K.M."/>
            <person name="Qiu Y."/>
        </authorList>
    </citation>
    <scope>NUCLEOTIDE SEQUENCE</scope>
    <source>
        <strain evidence="2">NBL</strain>
    </source>
</reference>
<keyword evidence="3" id="KW-1185">Reference proteome</keyword>
<dbReference type="Proteomes" id="UP001281410">
    <property type="component" value="Unassembled WGS sequence"/>
</dbReference>
<keyword evidence="1" id="KW-0812">Transmembrane</keyword>
<protein>
    <submittedName>
        <fullName evidence="2">Uncharacterized protein</fullName>
    </submittedName>
</protein>
<keyword evidence="1" id="KW-0472">Membrane</keyword>
<evidence type="ECO:0000313" key="3">
    <source>
        <dbReference type="Proteomes" id="UP001281410"/>
    </source>
</evidence>
<sequence length="131" mass="15274">MQQELLMFKEVEMMMKPSLRETKNREGQNFLRVVHHRTYKITEWRKVDEEHIYLINNDKPGIHIRLIETVFHVFAISDANALYFSSISIIMFLTILTSGYIDGFSEIFASQVDGWSIGSLHTGEWFDASGE</sequence>